<dbReference type="OrthoDB" id="7984201at2759"/>
<dbReference type="GO" id="GO:0006629">
    <property type="term" value="P:lipid metabolic process"/>
    <property type="evidence" value="ECO:0007669"/>
    <property type="project" value="InterPro"/>
</dbReference>
<protein>
    <recommendedName>
        <fullName evidence="5">PLC-like phosphodiesterase</fullName>
    </recommendedName>
</protein>
<dbReference type="PANTHER" id="PTHR13593:SF140">
    <property type="entry name" value="PLC-LIKE PHOSPHODIESTERASE"/>
    <property type="match status" value="1"/>
</dbReference>
<reference evidence="3" key="1">
    <citation type="submission" date="2022-11" db="EMBL/GenBank/DDBJ databases">
        <authorList>
            <person name="Scott C."/>
            <person name="Bruce N."/>
        </authorList>
    </citation>
    <scope>NUCLEOTIDE SEQUENCE</scope>
</reference>
<keyword evidence="2" id="KW-0732">Signal</keyword>
<dbReference type="GO" id="GO:0008081">
    <property type="term" value="F:phosphoric diester hydrolase activity"/>
    <property type="evidence" value="ECO:0007669"/>
    <property type="project" value="InterPro"/>
</dbReference>
<accession>A0A9P1M9F3</accession>
<evidence type="ECO:0000256" key="1">
    <source>
        <dbReference type="SAM" id="MobiDB-lite"/>
    </source>
</evidence>
<comment type="caution">
    <text evidence="3">The sequence shown here is derived from an EMBL/GenBank/DDBJ whole genome shotgun (WGS) entry which is preliminary data.</text>
</comment>
<dbReference type="InterPro" id="IPR051057">
    <property type="entry name" value="PI-PLC_domain"/>
</dbReference>
<gene>
    <name evidence="3" type="ORF">PPNO1_LOCUS4873</name>
</gene>
<feature type="chain" id="PRO_5040237970" description="PLC-like phosphodiesterase" evidence="2">
    <location>
        <begin position="24"/>
        <end position="425"/>
    </location>
</feature>
<dbReference type="InterPro" id="IPR017946">
    <property type="entry name" value="PLC-like_Pdiesterase_TIM-brl"/>
</dbReference>
<evidence type="ECO:0000256" key="2">
    <source>
        <dbReference type="SAM" id="SignalP"/>
    </source>
</evidence>
<name>A0A9P1M9F3_9PEZI</name>
<feature type="region of interest" description="Disordered" evidence="1">
    <location>
        <begin position="36"/>
        <end position="59"/>
    </location>
</feature>
<proteinExistence type="predicted"/>
<sequence>MVTFRMSRLAGLFLAGISFSSHAVVFAQEGALSSSASTTGVSKASPLRAEENSASSTSSKDVTILVGTKSIPNESPTGTYVTYTDRITLPTESTTEEETVTFTGSISTTFAGNASATETGSLPINTQPCNNYIEFCERKYSNITVVGCHNSPFVREGSSAANQQLDVIHQLNDGVRFLQAQIQWPTDGSNWVDEHPYDVVTILLGNGNYSQPGLYAPYIEESGILKYAYRPPFVPMALDDWPTLSEMILKGKRVVMFLDYEANPTEYPWLLDEFSQLWESPFDPVDNTFPCVVQRPPDLSEESARNRLYLLNHNLNAEFNLFGATILVPAVPVLNVTNGETGEGSLGNSTAGCVAAWGRPPNILNVDYYNFGTPEGSVFKVAAAFNNVTYNGSCCGKFVSEGAGVAAPALVALGMAVAFSVLMSS</sequence>
<dbReference type="EMBL" id="CALLCH030000012">
    <property type="protein sequence ID" value="CAI4215152.1"/>
    <property type="molecule type" value="Genomic_DNA"/>
</dbReference>
<dbReference type="Gene3D" id="3.20.20.190">
    <property type="entry name" value="Phosphatidylinositol (PI) phosphodiesterase"/>
    <property type="match status" value="1"/>
</dbReference>
<dbReference type="Proteomes" id="UP000838763">
    <property type="component" value="Unassembled WGS sequence"/>
</dbReference>
<organism evidence="3 4">
    <name type="scientific">Parascedosporium putredinis</name>
    <dbReference type="NCBI Taxonomy" id="1442378"/>
    <lineage>
        <taxon>Eukaryota</taxon>
        <taxon>Fungi</taxon>
        <taxon>Dikarya</taxon>
        <taxon>Ascomycota</taxon>
        <taxon>Pezizomycotina</taxon>
        <taxon>Sordariomycetes</taxon>
        <taxon>Hypocreomycetidae</taxon>
        <taxon>Microascales</taxon>
        <taxon>Microascaceae</taxon>
        <taxon>Parascedosporium</taxon>
    </lineage>
</organism>
<dbReference type="SUPFAM" id="SSF51695">
    <property type="entry name" value="PLC-like phosphodiesterases"/>
    <property type="match status" value="1"/>
</dbReference>
<keyword evidence="4" id="KW-1185">Reference proteome</keyword>
<evidence type="ECO:0008006" key="5">
    <source>
        <dbReference type="Google" id="ProtNLM"/>
    </source>
</evidence>
<feature type="signal peptide" evidence="2">
    <location>
        <begin position="1"/>
        <end position="23"/>
    </location>
</feature>
<evidence type="ECO:0000313" key="4">
    <source>
        <dbReference type="Proteomes" id="UP000838763"/>
    </source>
</evidence>
<dbReference type="AlphaFoldDB" id="A0A9P1M9F3"/>
<evidence type="ECO:0000313" key="3">
    <source>
        <dbReference type="EMBL" id="CAI4215152.1"/>
    </source>
</evidence>
<dbReference type="PANTHER" id="PTHR13593">
    <property type="match status" value="1"/>
</dbReference>
<dbReference type="Pfam" id="PF26146">
    <property type="entry name" value="PI-PLC_X"/>
    <property type="match status" value="2"/>
</dbReference>